<name>A0A5B8LGL4_9SPHN</name>
<evidence type="ECO:0000256" key="1">
    <source>
        <dbReference type="SAM" id="MobiDB-lite"/>
    </source>
</evidence>
<dbReference type="EMBL" id="CP042306">
    <property type="protein sequence ID" value="QDZ06794.1"/>
    <property type="molecule type" value="Genomic_DNA"/>
</dbReference>
<evidence type="ECO:0000313" key="3">
    <source>
        <dbReference type="Proteomes" id="UP000315673"/>
    </source>
</evidence>
<reference evidence="2 3" key="1">
    <citation type="submission" date="2019-07" db="EMBL/GenBank/DDBJ databases">
        <title>Full genome sequence of Sphingomonas sp. 4R-6-7(HKS19).</title>
        <authorList>
            <person name="Im W.-T."/>
        </authorList>
    </citation>
    <scope>NUCLEOTIDE SEQUENCE [LARGE SCALE GENOMIC DNA]</scope>
    <source>
        <strain evidence="2 3">HKS19</strain>
    </source>
</reference>
<gene>
    <name evidence="2" type="ORF">FPZ24_04310</name>
</gene>
<dbReference type="OrthoDB" id="7573467at2"/>
<feature type="compositionally biased region" description="Basic and acidic residues" evidence="1">
    <location>
        <begin position="49"/>
        <end position="61"/>
    </location>
</feature>
<dbReference type="KEGG" id="spai:FPZ24_04310"/>
<dbReference type="RefSeq" id="WP_146569878.1">
    <property type="nucleotide sequence ID" value="NZ_CP042306.1"/>
</dbReference>
<dbReference type="Proteomes" id="UP000315673">
    <property type="component" value="Chromosome"/>
</dbReference>
<accession>A0A5B8LGL4</accession>
<organism evidence="2 3">
    <name type="scientific">Sphingomonas panacisoli</name>
    <dbReference type="NCBI Taxonomy" id="1813879"/>
    <lineage>
        <taxon>Bacteria</taxon>
        <taxon>Pseudomonadati</taxon>
        <taxon>Pseudomonadota</taxon>
        <taxon>Alphaproteobacteria</taxon>
        <taxon>Sphingomonadales</taxon>
        <taxon>Sphingomonadaceae</taxon>
        <taxon>Sphingomonas</taxon>
    </lineage>
</organism>
<protein>
    <submittedName>
        <fullName evidence="2">Uncharacterized protein</fullName>
    </submittedName>
</protein>
<feature type="region of interest" description="Disordered" evidence="1">
    <location>
        <begin position="1"/>
        <end position="61"/>
    </location>
</feature>
<keyword evidence="3" id="KW-1185">Reference proteome</keyword>
<proteinExistence type="predicted"/>
<sequence>MSEPQTPGLSDESKPALSNEKTERKPVVDTPGGQPVEDVEDRSNVGTVKPEDYPPDQRAKA</sequence>
<evidence type="ECO:0000313" key="2">
    <source>
        <dbReference type="EMBL" id="QDZ06794.1"/>
    </source>
</evidence>
<dbReference type="AlphaFoldDB" id="A0A5B8LGL4"/>